<evidence type="ECO:0000313" key="1">
    <source>
        <dbReference type="EMBL" id="GBP35612.1"/>
    </source>
</evidence>
<protein>
    <submittedName>
        <fullName evidence="1">Uncharacterized protein</fullName>
    </submittedName>
</protein>
<reference evidence="1 2" key="1">
    <citation type="journal article" date="2019" name="Commun. Biol.">
        <title>The bagworm genome reveals a unique fibroin gene that provides high tensile strength.</title>
        <authorList>
            <person name="Kono N."/>
            <person name="Nakamura H."/>
            <person name="Ohtoshi R."/>
            <person name="Tomita M."/>
            <person name="Numata K."/>
            <person name="Arakawa K."/>
        </authorList>
    </citation>
    <scope>NUCLEOTIDE SEQUENCE [LARGE SCALE GENOMIC DNA]</scope>
</reference>
<accession>A0A4C1VBB8</accession>
<evidence type="ECO:0000313" key="2">
    <source>
        <dbReference type="Proteomes" id="UP000299102"/>
    </source>
</evidence>
<dbReference type="AlphaFoldDB" id="A0A4C1VBB8"/>
<dbReference type="Proteomes" id="UP000299102">
    <property type="component" value="Unassembled WGS sequence"/>
</dbReference>
<organism evidence="1 2">
    <name type="scientific">Eumeta variegata</name>
    <name type="common">Bagworm moth</name>
    <name type="synonym">Eumeta japonica</name>
    <dbReference type="NCBI Taxonomy" id="151549"/>
    <lineage>
        <taxon>Eukaryota</taxon>
        <taxon>Metazoa</taxon>
        <taxon>Ecdysozoa</taxon>
        <taxon>Arthropoda</taxon>
        <taxon>Hexapoda</taxon>
        <taxon>Insecta</taxon>
        <taxon>Pterygota</taxon>
        <taxon>Neoptera</taxon>
        <taxon>Endopterygota</taxon>
        <taxon>Lepidoptera</taxon>
        <taxon>Glossata</taxon>
        <taxon>Ditrysia</taxon>
        <taxon>Tineoidea</taxon>
        <taxon>Psychidae</taxon>
        <taxon>Oiketicinae</taxon>
        <taxon>Eumeta</taxon>
    </lineage>
</organism>
<keyword evidence="2" id="KW-1185">Reference proteome</keyword>
<dbReference type="EMBL" id="BGZK01000306">
    <property type="protein sequence ID" value="GBP35612.1"/>
    <property type="molecule type" value="Genomic_DNA"/>
</dbReference>
<proteinExistence type="predicted"/>
<name>A0A4C1VBB8_EUMVA</name>
<gene>
    <name evidence="1" type="ORF">EVAR_33814_1</name>
</gene>
<comment type="caution">
    <text evidence="1">The sequence shown here is derived from an EMBL/GenBank/DDBJ whole genome shotgun (WGS) entry which is preliminary data.</text>
</comment>
<sequence length="148" mass="16510">MLELAACNWKSDFNIGRALRHRPPTAVFQENVQAVEKKNRSERTEESHMKTLSESWDQKLCKLLFTNIFLSETVATFDSVSKIADANPPSASRPTLTTVGRFHRRASSNTSCIVRFSNSAADGLGPIAAMGTARTVFDLRELHKKDRA</sequence>